<evidence type="ECO:0000313" key="4">
    <source>
        <dbReference type="Proteomes" id="UP000199034"/>
    </source>
</evidence>
<dbReference type="GO" id="GO:0003697">
    <property type="term" value="F:single-stranded DNA binding"/>
    <property type="evidence" value="ECO:0007669"/>
    <property type="project" value="InterPro"/>
</dbReference>
<name>A0A1G6UNX4_9ACTN</name>
<dbReference type="GO" id="GO:0006260">
    <property type="term" value="P:DNA replication"/>
    <property type="evidence" value="ECO:0007669"/>
    <property type="project" value="InterPro"/>
</dbReference>
<dbReference type="AlphaFoldDB" id="A0A1G6UNX4"/>
<dbReference type="Pfam" id="PF00436">
    <property type="entry name" value="SSB"/>
    <property type="match status" value="1"/>
</dbReference>
<dbReference type="PANTHER" id="PTHR10302">
    <property type="entry name" value="SINGLE-STRANDED DNA-BINDING PROTEIN"/>
    <property type="match status" value="1"/>
</dbReference>
<evidence type="ECO:0000256" key="1">
    <source>
        <dbReference type="ARBA" id="ARBA00023125"/>
    </source>
</evidence>
<dbReference type="PROSITE" id="PS50935">
    <property type="entry name" value="SSB"/>
    <property type="match status" value="1"/>
</dbReference>
<dbReference type="STRING" id="1045774.SAMN05421872_10822"/>
<dbReference type="CDD" id="cd04496">
    <property type="entry name" value="SSB_OBF"/>
    <property type="match status" value="1"/>
</dbReference>
<dbReference type="Proteomes" id="UP000199034">
    <property type="component" value="Unassembled WGS sequence"/>
</dbReference>
<dbReference type="SUPFAM" id="SSF50249">
    <property type="entry name" value="Nucleic acid-binding proteins"/>
    <property type="match status" value="1"/>
</dbReference>
<accession>A0A1G6UNX4</accession>
<protein>
    <recommendedName>
        <fullName evidence="2">Single-stranded DNA-binding protein</fullName>
    </recommendedName>
</protein>
<keyword evidence="4" id="KW-1185">Reference proteome</keyword>
<dbReference type="InterPro" id="IPR011344">
    <property type="entry name" value="ssDNA-bd"/>
</dbReference>
<proteinExistence type="predicted"/>
<reference evidence="3 4" key="1">
    <citation type="submission" date="2016-10" db="EMBL/GenBank/DDBJ databases">
        <authorList>
            <person name="de Groot N.N."/>
        </authorList>
    </citation>
    <scope>NUCLEOTIDE SEQUENCE [LARGE SCALE GENOMIC DNA]</scope>
    <source>
        <strain evidence="3 4">CGMCC 4.6858</strain>
    </source>
</reference>
<dbReference type="InterPro" id="IPR000424">
    <property type="entry name" value="Primosome_PriB/ssb"/>
</dbReference>
<dbReference type="Gene3D" id="2.40.50.140">
    <property type="entry name" value="Nucleic acid-binding proteins"/>
    <property type="match status" value="1"/>
</dbReference>
<evidence type="ECO:0000313" key="3">
    <source>
        <dbReference type="EMBL" id="SDD42257.1"/>
    </source>
</evidence>
<dbReference type="EMBL" id="FMZM01000008">
    <property type="protein sequence ID" value="SDD42257.1"/>
    <property type="molecule type" value="Genomic_DNA"/>
</dbReference>
<sequence length="142" mass="15461">MTDTFVTLHGWLGGDVQVRQAGDAQVASFRLGCTPRRYQRRSDSWVNGPTQWYSVDAWRSLGDNCRDSLRRGDPVVVHGRLEAQVWVNSAGVEVTSFVVEATSVGHDLTRGVSRFTKTTRAETGPAPSPDRSAMEDAAAPAA</sequence>
<organism evidence="3 4">
    <name type="scientific">Nocardioides lianchengensis</name>
    <dbReference type="NCBI Taxonomy" id="1045774"/>
    <lineage>
        <taxon>Bacteria</taxon>
        <taxon>Bacillati</taxon>
        <taxon>Actinomycetota</taxon>
        <taxon>Actinomycetes</taxon>
        <taxon>Propionibacteriales</taxon>
        <taxon>Nocardioidaceae</taxon>
        <taxon>Nocardioides</taxon>
    </lineage>
</organism>
<evidence type="ECO:0000256" key="2">
    <source>
        <dbReference type="PIRNR" id="PIRNR002070"/>
    </source>
</evidence>
<keyword evidence="1 2" id="KW-0238">DNA-binding</keyword>
<dbReference type="PANTHER" id="PTHR10302:SF27">
    <property type="entry name" value="SINGLE-STRANDED DNA-BINDING PROTEIN"/>
    <property type="match status" value="1"/>
</dbReference>
<dbReference type="GO" id="GO:0009295">
    <property type="term" value="C:nucleoid"/>
    <property type="evidence" value="ECO:0007669"/>
    <property type="project" value="TreeGrafter"/>
</dbReference>
<dbReference type="RefSeq" id="WP_090857670.1">
    <property type="nucleotide sequence ID" value="NZ_FMZM01000008.1"/>
</dbReference>
<dbReference type="PIRSF" id="PIRSF002070">
    <property type="entry name" value="SSB"/>
    <property type="match status" value="1"/>
</dbReference>
<dbReference type="InterPro" id="IPR012340">
    <property type="entry name" value="NA-bd_OB-fold"/>
</dbReference>
<dbReference type="OrthoDB" id="4427276at2"/>
<gene>
    <name evidence="3" type="ORF">SAMN05421872_10822</name>
</gene>